<dbReference type="EMBL" id="CYKH01000925">
    <property type="protein sequence ID" value="CUG66727.1"/>
    <property type="molecule type" value="Genomic_DNA"/>
</dbReference>
<protein>
    <submittedName>
        <fullName evidence="2">Uncharacterized protein</fullName>
    </submittedName>
</protein>
<evidence type="ECO:0000313" key="3">
    <source>
        <dbReference type="Proteomes" id="UP000051952"/>
    </source>
</evidence>
<dbReference type="InterPro" id="IPR011990">
    <property type="entry name" value="TPR-like_helical_dom_sf"/>
</dbReference>
<sequence>SGTVSPLHAAHRCSSSTSSKGQPSFTGGGLSLGLDFSNMNFAAMAKNTKAALRNEEDFRKDVMLGGVVAELDSLTQSMTAPKTAAAFSSVDHSSSASPAQKRHIDTSSWASSLSEEDGRRPSSTRTSSNNSSGQHHHHSTAAKRTLKERLQDCVVSGNWTKAMQMFSKAVQESNASLASSVSRRSSSTLTTGGVSGGAAAPTTNNSSDASAVVSSIPTATVIAEGQGDANSFYHKDHLGTGLTRWNGNHIQTVIRCVVNAEVPEALRQVWQVVVTHGVMKNRFDAHNLNGIIGSMARRGGQQTTSAVAGQQHSAVKPAMDKKDWQDFVLEWRQLRKQIIIDVAEFAAASKLELNEASVRTYHRILEDTKRREVATSASASLPSSDGALPVANIQDFNRMLEQLVKQEDVGESSAASSSNPVQGTAEATSSTPHWTVDTLLAASTAAAHDSSVPVRWNERTYSILLHRLLQRQHRAVASSASPMPAITSEGGVSPGDRDASAAPPPAPLQGKTLWEQSPMLAEAEPIFAQYLQTVGPHRYPAPFLVADMLEFVKHRRALDHRVYQFVALLLHPDARSHFVEQMTTNNDAMASTTSVSQQQLQHPLQWGGSTPNHLPSPKIFEILIRHALHMGRAEECHFWYDEMRQLGCRGTGVVYHTMIELAAKKKSPNNNDTSHRSGGGDKEGRRRDGQQDILDVYGQMKEVGLDVTNVSTTVSLINAWSNKHQASLRRRSR</sequence>
<feature type="compositionally biased region" description="Basic residues" evidence="1">
    <location>
        <begin position="134"/>
        <end position="144"/>
    </location>
</feature>
<feature type="region of interest" description="Disordered" evidence="1">
    <location>
        <begin position="476"/>
        <end position="507"/>
    </location>
</feature>
<dbReference type="Gene3D" id="1.25.40.10">
    <property type="entry name" value="Tetratricopeptide repeat domain"/>
    <property type="match status" value="1"/>
</dbReference>
<reference evidence="3" key="1">
    <citation type="submission" date="2015-09" db="EMBL/GenBank/DDBJ databases">
        <authorList>
            <consortium name="Pathogen Informatics"/>
        </authorList>
    </citation>
    <scope>NUCLEOTIDE SEQUENCE [LARGE SCALE GENOMIC DNA]</scope>
    <source>
        <strain evidence="3">Lake Konstanz</strain>
    </source>
</reference>
<feature type="compositionally biased region" description="Polar residues" evidence="1">
    <location>
        <begin position="13"/>
        <end position="25"/>
    </location>
</feature>
<feature type="region of interest" description="Disordered" evidence="1">
    <location>
        <begin position="179"/>
        <end position="209"/>
    </location>
</feature>
<feature type="region of interest" description="Disordered" evidence="1">
    <location>
        <begin position="1"/>
        <end position="25"/>
    </location>
</feature>
<feature type="region of interest" description="Disordered" evidence="1">
    <location>
        <begin position="665"/>
        <end position="688"/>
    </location>
</feature>
<feature type="region of interest" description="Disordered" evidence="1">
    <location>
        <begin position="91"/>
        <end position="146"/>
    </location>
</feature>
<evidence type="ECO:0000256" key="1">
    <source>
        <dbReference type="SAM" id="MobiDB-lite"/>
    </source>
</evidence>
<name>A0A0S4J2B3_BODSA</name>
<feature type="compositionally biased region" description="Basic and acidic residues" evidence="1">
    <location>
        <begin position="673"/>
        <end position="688"/>
    </location>
</feature>
<dbReference type="Proteomes" id="UP000051952">
    <property type="component" value="Unassembled WGS sequence"/>
</dbReference>
<dbReference type="OrthoDB" id="277625at2759"/>
<proteinExistence type="predicted"/>
<feature type="compositionally biased region" description="Low complexity" evidence="1">
    <location>
        <begin position="121"/>
        <end position="133"/>
    </location>
</feature>
<feature type="compositionally biased region" description="Polar residues" evidence="1">
    <location>
        <begin position="413"/>
        <end position="432"/>
    </location>
</feature>
<evidence type="ECO:0000313" key="2">
    <source>
        <dbReference type="EMBL" id="CUG66727.1"/>
    </source>
</evidence>
<feature type="non-terminal residue" evidence="2">
    <location>
        <position position="1"/>
    </location>
</feature>
<keyword evidence="3" id="KW-1185">Reference proteome</keyword>
<accession>A0A0S4J2B3</accession>
<feature type="region of interest" description="Disordered" evidence="1">
    <location>
        <begin position="407"/>
        <end position="432"/>
    </location>
</feature>
<dbReference type="AlphaFoldDB" id="A0A0S4J2B3"/>
<organism evidence="2 3">
    <name type="scientific">Bodo saltans</name>
    <name type="common">Flagellated protozoan</name>
    <dbReference type="NCBI Taxonomy" id="75058"/>
    <lineage>
        <taxon>Eukaryota</taxon>
        <taxon>Discoba</taxon>
        <taxon>Euglenozoa</taxon>
        <taxon>Kinetoplastea</taxon>
        <taxon>Metakinetoplastina</taxon>
        <taxon>Eubodonida</taxon>
        <taxon>Bodonidae</taxon>
        <taxon>Bodo</taxon>
    </lineage>
</organism>
<dbReference type="VEuPathDB" id="TriTrypDB:BSAL_82800"/>
<gene>
    <name evidence="2" type="ORF">BSAL_82800</name>
</gene>